<proteinExistence type="predicted"/>
<evidence type="ECO:0000313" key="5">
    <source>
        <dbReference type="Proteomes" id="UP000810171"/>
    </source>
</evidence>
<dbReference type="InterPro" id="IPR036147">
    <property type="entry name" value="Anti-sigma_E_RseA_N_sf"/>
</dbReference>
<feature type="domain" description="Anti sigma-E protein RseA N-terminal" evidence="2">
    <location>
        <begin position="4"/>
        <end position="77"/>
    </location>
</feature>
<dbReference type="EMBL" id="JACVEW010000008">
    <property type="protein sequence ID" value="MBP0048373.1"/>
    <property type="molecule type" value="Genomic_DNA"/>
</dbReference>
<dbReference type="CDD" id="cd16328">
    <property type="entry name" value="RseA_N"/>
    <property type="match status" value="1"/>
</dbReference>
<dbReference type="Proteomes" id="UP000810171">
    <property type="component" value="Unassembled WGS sequence"/>
</dbReference>
<dbReference type="SUPFAM" id="SSF89069">
    <property type="entry name" value="N-terminal, cytoplasmic domain of anti-sigmaE factor RseA"/>
    <property type="match status" value="1"/>
</dbReference>
<name>A0ABS3ZAN3_9GAMM</name>
<dbReference type="InterPro" id="IPR005572">
    <property type="entry name" value="Anti-sigma_E_RseA_N"/>
</dbReference>
<reference evidence="4 5" key="1">
    <citation type="submission" date="2020-09" db="EMBL/GenBank/DDBJ databases">
        <authorList>
            <person name="Tanuku N.R.S."/>
        </authorList>
    </citation>
    <scope>NUCLEOTIDE SEQUENCE [LARGE SCALE GENOMIC DNA]</scope>
    <source>
        <strain evidence="4 5">AK62</strain>
    </source>
</reference>
<accession>A0ABS3ZAN3</accession>
<evidence type="ECO:0000313" key="4">
    <source>
        <dbReference type="EMBL" id="MBP0048373.1"/>
    </source>
</evidence>
<dbReference type="PANTHER" id="PTHR38104:SF1">
    <property type="entry name" value="ANTI-SIGMA-E FACTOR RSEA"/>
    <property type="match status" value="1"/>
</dbReference>
<dbReference type="InterPro" id="IPR052383">
    <property type="entry name" value="Anti-sigma-E_RseA-like"/>
</dbReference>
<comment type="caution">
    <text evidence="4">The sequence shown here is derived from an EMBL/GenBank/DDBJ whole genome shotgun (WGS) entry which is preliminary data.</text>
</comment>
<evidence type="ECO:0000259" key="3">
    <source>
        <dbReference type="Pfam" id="PF17188"/>
    </source>
</evidence>
<dbReference type="PANTHER" id="PTHR38104">
    <property type="match status" value="1"/>
</dbReference>
<dbReference type="Pfam" id="PF03872">
    <property type="entry name" value="RseA_N"/>
    <property type="match status" value="1"/>
</dbReference>
<dbReference type="InterPro" id="IPR033436">
    <property type="entry name" value="MucB/RseB_C"/>
</dbReference>
<feature type="domain" description="MucB/RseB C-terminal" evidence="3">
    <location>
        <begin position="184"/>
        <end position="274"/>
    </location>
</feature>
<protein>
    <submittedName>
        <fullName evidence="4">MucB/RseB C-terminal domain-containing protein</fullName>
    </submittedName>
</protein>
<organism evidence="4 5">
    <name type="scientific">Marinobacterium alkalitolerans</name>
    <dbReference type="NCBI Taxonomy" id="1542925"/>
    <lineage>
        <taxon>Bacteria</taxon>
        <taxon>Pseudomonadati</taxon>
        <taxon>Pseudomonadota</taxon>
        <taxon>Gammaproteobacteria</taxon>
        <taxon>Oceanospirillales</taxon>
        <taxon>Oceanospirillaceae</taxon>
        <taxon>Marinobacterium</taxon>
    </lineage>
</organism>
<keyword evidence="5" id="KW-1185">Reference proteome</keyword>
<dbReference type="Gene3D" id="1.10.10.880">
    <property type="entry name" value="Anti sigma-E protein RseA, N-terminal domain"/>
    <property type="match status" value="1"/>
</dbReference>
<sequence length="279" mass="30556">MHKAKESLSALVDGEVSDFELRRALETTCESSELQQQWRRYHVARTCLKSEHQAGLDVDLSSRVMAALESEPAHEAGIEPAQGETGKPASRRSASKAGWWRSLTSMAVAASVTAAVILGAGNFEESGGQSPQFYLPGQSATSDLMRTRLGGSVTNPSYEPQDVIRLSDGLKKYIDQHQHLLDRQSAPQWTTRWLPKGYSIIRHELLPHGEVMVFANGRDAFSVSVEELGHQSLPEGVAQADGYIAVGKRRGDHFVTVVGDVPLMIADRIASAVQPERKR</sequence>
<gene>
    <name evidence="4" type="ORF">H9C73_06470</name>
</gene>
<dbReference type="RefSeq" id="WP_209286996.1">
    <property type="nucleotide sequence ID" value="NZ_JACVEW010000008.1"/>
</dbReference>
<dbReference type="Pfam" id="PF17188">
    <property type="entry name" value="MucB_RseB_C"/>
    <property type="match status" value="1"/>
</dbReference>
<evidence type="ECO:0000256" key="1">
    <source>
        <dbReference type="SAM" id="MobiDB-lite"/>
    </source>
</evidence>
<evidence type="ECO:0000259" key="2">
    <source>
        <dbReference type="Pfam" id="PF03872"/>
    </source>
</evidence>
<feature type="region of interest" description="Disordered" evidence="1">
    <location>
        <begin position="70"/>
        <end position="93"/>
    </location>
</feature>
<dbReference type="InterPro" id="IPR038484">
    <property type="entry name" value="MucB/RseB_C_sf"/>
</dbReference>
<dbReference type="Gene3D" id="3.30.200.100">
    <property type="entry name" value="MucB/RseB, C-terminal domain"/>
    <property type="match status" value="1"/>
</dbReference>